<dbReference type="SMART" id="SM00100">
    <property type="entry name" value="cNMP"/>
    <property type="match status" value="1"/>
</dbReference>
<evidence type="ECO:0000313" key="2">
    <source>
        <dbReference type="EMBL" id="MFC3678577.1"/>
    </source>
</evidence>
<name>A0ABV7VNW5_9GAMM</name>
<dbReference type="PRINTS" id="PR00103">
    <property type="entry name" value="CAMPKINASE"/>
</dbReference>
<evidence type="ECO:0000259" key="1">
    <source>
        <dbReference type="PROSITE" id="PS50042"/>
    </source>
</evidence>
<protein>
    <submittedName>
        <fullName evidence="2">Crp/Fnr family transcriptional regulator</fullName>
    </submittedName>
</protein>
<dbReference type="Proteomes" id="UP001595722">
    <property type="component" value="Unassembled WGS sequence"/>
</dbReference>
<dbReference type="SUPFAM" id="SSF51206">
    <property type="entry name" value="cAMP-binding domain-like"/>
    <property type="match status" value="2"/>
</dbReference>
<gene>
    <name evidence="2" type="ORF">ACFOMG_00445</name>
</gene>
<sequence length="262" mass="29621">MYLPGKTSEDVNQLLQRLRQLTNVLLEDFACEQQAITLEAVENLYELFDRDQLFLIQDGMLHFSRNGQNLASFEEGDIVGVTASFDMSTPILRTDEYVELIPFDRDRFLRHVYSDKRRQHYWSHYLICQNALLLDYLADLVKEDTRPTAGFQNLEPGDVIIRQGDSADLVYTIIQGEADVFVDDVNVGTIGEEEVFGAMAVFTGEPRSATVIASSNCTIMAVPQEDFASLIEAQPQAALNLIENLARRITMMNQQLIDKGES</sequence>
<reference evidence="3" key="1">
    <citation type="journal article" date="2019" name="Int. J. Syst. Evol. Microbiol.">
        <title>The Global Catalogue of Microorganisms (GCM) 10K type strain sequencing project: providing services to taxonomists for standard genome sequencing and annotation.</title>
        <authorList>
            <consortium name="The Broad Institute Genomics Platform"/>
            <consortium name="The Broad Institute Genome Sequencing Center for Infectious Disease"/>
            <person name="Wu L."/>
            <person name="Ma J."/>
        </authorList>
    </citation>
    <scope>NUCLEOTIDE SEQUENCE [LARGE SCALE GENOMIC DNA]</scope>
    <source>
        <strain evidence="3">KCTC 42424</strain>
    </source>
</reference>
<keyword evidence="3" id="KW-1185">Reference proteome</keyword>
<proteinExistence type="predicted"/>
<dbReference type="CDD" id="cd00038">
    <property type="entry name" value="CAP_ED"/>
    <property type="match status" value="1"/>
</dbReference>
<dbReference type="Pfam" id="PF00027">
    <property type="entry name" value="cNMP_binding"/>
    <property type="match status" value="1"/>
</dbReference>
<dbReference type="RefSeq" id="WP_376864129.1">
    <property type="nucleotide sequence ID" value="NZ_JBHRYB010000001.1"/>
</dbReference>
<comment type="caution">
    <text evidence="2">The sequence shown here is derived from an EMBL/GenBank/DDBJ whole genome shotgun (WGS) entry which is preliminary data.</text>
</comment>
<accession>A0ABV7VNW5</accession>
<dbReference type="InterPro" id="IPR014710">
    <property type="entry name" value="RmlC-like_jellyroll"/>
</dbReference>
<dbReference type="PANTHER" id="PTHR24567:SF74">
    <property type="entry name" value="HTH-TYPE TRANSCRIPTIONAL REGULATOR ARCR"/>
    <property type="match status" value="1"/>
</dbReference>
<dbReference type="InterPro" id="IPR018490">
    <property type="entry name" value="cNMP-bd_dom_sf"/>
</dbReference>
<organism evidence="2 3">
    <name type="scientific">Bacterioplanoides pacificum</name>
    <dbReference type="NCBI Taxonomy" id="1171596"/>
    <lineage>
        <taxon>Bacteria</taxon>
        <taxon>Pseudomonadati</taxon>
        <taxon>Pseudomonadota</taxon>
        <taxon>Gammaproteobacteria</taxon>
        <taxon>Oceanospirillales</taxon>
        <taxon>Oceanospirillaceae</taxon>
        <taxon>Bacterioplanoides</taxon>
    </lineage>
</organism>
<feature type="domain" description="Cyclic nucleotide-binding" evidence="1">
    <location>
        <begin position="151"/>
        <end position="248"/>
    </location>
</feature>
<dbReference type="PANTHER" id="PTHR24567">
    <property type="entry name" value="CRP FAMILY TRANSCRIPTIONAL REGULATORY PROTEIN"/>
    <property type="match status" value="1"/>
</dbReference>
<dbReference type="PROSITE" id="PS50042">
    <property type="entry name" value="CNMP_BINDING_3"/>
    <property type="match status" value="1"/>
</dbReference>
<dbReference type="InterPro" id="IPR000595">
    <property type="entry name" value="cNMP-bd_dom"/>
</dbReference>
<dbReference type="InterPro" id="IPR050397">
    <property type="entry name" value="Env_Response_Regulators"/>
</dbReference>
<dbReference type="Gene3D" id="2.60.120.10">
    <property type="entry name" value="Jelly Rolls"/>
    <property type="match status" value="1"/>
</dbReference>
<dbReference type="EMBL" id="JBHRYB010000001">
    <property type="protein sequence ID" value="MFC3678577.1"/>
    <property type="molecule type" value="Genomic_DNA"/>
</dbReference>
<evidence type="ECO:0000313" key="3">
    <source>
        <dbReference type="Proteomes" id="UP001595722"/>
    </source>
</evidence>